<dbReference type="AlphaFoldDB" id="A0A0R3WEF7"/>
<dbReference type="InterPro" id="IPR036397">
    <property type="entry name" value="RNaseH_sf"/>
</dbReference>
<reference evidence="2 3" key="2">
    <citation type="submission" date="2018-11" db="EMBL/GenBank/DDBJ databases">
        <authorList>
            <consortium name="Pathogen Informatics"/>
        </authorList>
    </citation>
    <scope>NUCLEOTIDE SEQUENCE [LARGE SCALE GENOMIC DNA]</scope>
</reference>
<dbReference type="Pfam" id="PF17921">
    <property type="entry name" value="Integrase_H2C2"/>
    <property type="match status" value="1"/>
</dbReference>
<feature type="domain" description="Integrase catalytic" evidence="1">
    <location>
        <begin position="79"/>
        <end position="161"/>
    </location>
</feature>
<protein>
    <submittedName>
        <fullName evidence="4">Integrase catalytic domain-containing protein</fullName>
    </submittedName>
</protein>
<sequence>MVSREHHVPQTSSCSWLAVTNGPPRVARAIGHVDEKKMVEASSKRYWWPSLTPDVLDFCRNCITCSSFKKPHTTAMAPIQPMPTGFPGERVDIDIIGPLQLTKSGNRYILVMVDYFTKVAEAEAMQSQDAETVASTFFNRWICQHGVPESVHSDQGPNFES</sequence>
<organism evidence="4">
    <name type="scientific">Taenia asiatica</name>
    <name type="common">Asian tapeworm</name>
    <dbReference type="NCBI Taxonomy" id="60517"/>
    <lineage>
        <taxon>Eukaryota</taxon>
        <taxon>Metazoa</taxon>
        <taxon>Spiralia</taxon>
        <taxon>Lophotrochozoa</taxon>
        <taxon>Platyhelminthes</taxon>
        <taxon>Cestoda</taxon>
        <taxon>Eucestoda</taxon>
        <taxon>Cyclophyllidea</taxon>
        <taxon>Taeniidae</taxon>
        <taxon>Taenia</taxon>
    </lineage>
</organism>
<dbReference type="Pfam" id="PF00665">
    <property type="entry name" value="rve"/>
    <property type="match status" value="1"/>
</dbReference>
<dbReference type="Gene3D" id="3.30.420.10">
    <property type="entry name" value="Ribonuclease H-like superfamily/Ribonuclease H"/>
    <property type="match status" value="1"/>
</dbReference>
<evidence type="ECO:0000259" key="1">
    <source>
        <dbReference type="PROSITE" id="PS50994"/>
    </source>
</evidence>
<dbReference type="GO" id="GO:0015074">
    <property type="term" value="P:DNA integration"/>
    <property type="evidence" value="ECO:0007669"/>
    <property type="project" value="InterPro"/>
</dbReference>
<accession>A0A0R3WEF7</accession>
<dbReference type="InterPro" id="IPR001584">
    <property type="entry name" value="Integrase_cat-core"/>
</dbReference>
<dbReference type="InterPro" id="IPR012337">
    <property type="entry name" value="RNaseH-like_sf"/>
</dbReference>
<dbReference type="PANTHER" id="PTHR37984">
    <property type="entry name" value="PROTEIN CBG26694"/>
    <property type="match status" value="1"/>
</dbReference>
<dbReference type="Proteomes" id="UP000282613">
    <property type="component" value="Unassembled WGS sequence"/>
</dbReference>
<dbReference type="SUPFAM" id="SSF53098">
    <property type="entry name" value="Ribonuclease H-like"/>
    <property type="match status" value="1"/>
</dbReference>
<evidence type="ECO:0000313" key="3">
    <source>
        <dbReference type="Proteomes" id="UP000282613"/>
    </source>
</evidence>
<proteinExistence type="predicted"/>
<dbReference type="PROSITE" id="PS50994">
    <property type="entry name" value="INTEGRASE"/>
    <property type="match status" value="1"/>
</dbReference>
<evidence type="ECO:0000313" key="4">
    <source>
        <dbReference type="WBParaSite" id="TASK_0000920001-mRNA-1"/>
    </source>
</evidence>
<dbReference type="OrthoDB" id="10047254at2759"/>
<dbReference type="PANTHER" id="PTHR37984:SF15">
    <property type="entry name" value="INTEGRASE CATALYTIC DOMAIN-CONTAINING PROTEIN"/>
    <property type="match status" value="1"/>
</dbReference>
<dbReference type="Gene3D" id="1.10.340.70">
    <property type="match status" value="1"/>
</dbReference>
<dbReference type="STRING" id="60517.A0A0R3WEF7"/>
<name>A0A0R3WEF7_TAEAS</name>
<evidence type="ECO:0000313" key="2">
    <source>
        <dbReference type="EMBL" id="VDK42248.1"/>
    </source>
</evidence>
<dbReference type="WBParaSite" id="TASK_0000920001-mRNA-1">
    <property type="protein sequence ID" value="TASK_0000920001-mRNA-1"/>
    <property type="gene ID" value="TASK_0000920001"/>
</dbReference>
<keyword evidence="3" id="KW-1185">Reference proteome</keyword>
<dbReference type="InterPro" id="IPR041588">
    <property type="entry name" value="Integrase_H2C2"/>
</dbReference>
<reference evidence="4" key="1">
    <citation type="submission" date="2017-02" db="UniProtKB">
        <authorList>
            <consortium name="WormBaseParasite"/>
        </authorList>
    </citation>
    <scope>IDENTIFICATION</scope>
</reference>
<dbReference type="GO" id="GO:0003676">
    <property type="term" value="F:nucleic acid binding"/>
    <property type="evidence" value="ECO:0007669"/>
    <property type="project" value="InterPro"/>
</dbReference>
<dbReference type="InterPro" id="IPR050951">
    <property type="entry name" value="Retrovirus_Pol_polyprotein"/>
</dbReference>
<gene>
    <name evidence="2" type="ORF">TASK_LOCUS9201</name>
</gene>
<dbReference type="EMBL" id="UYRS01019029">
    <property type="protein sequence ID" value="VDK42248.1"/>
    <property type="molecule type" value="Genomic_DNA"/>
</dbReference>